<gene>
    <name evidence="1" type="ORF">C442_20556</name>
</gene>
<sequence length="73" mass="8413">MTARKLQPRIEFLKNPFSGFGCVFAVRIECRDRRNLIDVFSIVLGVLTETECSFLVKLIDEEIKKLVFVYGTV</sequence>
<dbReference type="EMBL" id="AOLW01000068">
    <property type="protein sequence ID" value="EMA14012.1"/>
    <property type="molecule type" value="Genomic_DNA"/>
</dbReference>
<reference evidence="1 2" key="1">
    <citation type="journal article" date="2014" name="PLoS Genet.">
        <title>Phylogenetically driven sequencing of extremely halophilic archaea reveals strategies for static and dynamic osmo-response.</title>
        <authorList>
            <person name="Becker E.A."/>
            <person name="Seitzer P.M."/>
            <person name="Tritt A."/>
            <person name="Larsen D."/>
            <person name="Krusor M."/>
            <person name="Yao A.I."/>
            <person name="Wu D."/>
            <person name="Madern D."/>
            <person name="Eisen J.A."/>
            <person name="Darling A.E."/>
            <person name="Facciotti M.T."/>
        </authorList>
    </citation>
    <scope>NUCLEOTIDE SEQUENCE [LARGE SCALE GENOMIC DNA]</scope>
    <source>
        <strain evidence="1 2">JCM 13557</strain>
    </source>
</reference>
<keyword evidence="2" id="KW-1185">Reference proteome</keyword>
<proteinExistence type="predicted"/>
<evidence type="ECO:0000313" key="2">
    <source>
        <dbReference type="Proteomes" id="UP000011623"/>
    </source>
</evidence>
<organism evidence="1 2">
    <name type="scientific">Haloarcula amylolytica JCM 13557</name>
    <dbReference type="NCBI Taxonomy" id="1227452"/>
    <lineage>
        <taxon>Archaea</taxon>
        <taxon>Methanobacteriati</taxon>
        <taxon>Methanobacteriota</taxon>
        <taxon>Stenosarchaea group</taxon>
        <taxon>Halobacteria</taxon>
        <taxon>Halobacteriales</taxon>
        <taxon>Haloarculaceae</taxon>
        <taxon>Haloarcula</taxon>
    </lineage>
</organism>
<accession>M0JY18</accession>
<evidence type="ECO:0000313" key="1">
    <source>
        <dbReference type="EMBL" id="EMA14012.1"/>
    </source>
</evidence>
<dbReference type="Proteomes" id="UP000011623">
    <property type="component" value="Unassembled WGS sequence"/>
</dbReference>
<dbReference type="AlphaFoldDB" id="M0JY18"/>
<protein>
    <submittedName>
        <fullName evidence="1">Uncharacterized protein</fullName>
    </submittedName>
</protein>
<comment type="caution">
    <text evidence="1">The sequence shown here is derived from an EMBL/GenBank/DDBJ whole genome shotgun (WGS) entry which is preliminary data.</text>
</comment>
<name>M0JY18_9EURY</name>